<dbReference type="AlphaFoldDB" id="A0A1Y5XZQ1"/>
<gene>
    <name evidence="1" type="ORF">SAMN05661093_06476</name>
</gene>
<dbReference type="Proteomes" id="UP000192674">
    <property type="component" value="Unassembled WGS sequence"/>
</dbReference>
<keyword evidence="2" id="KW-1185">Reference proteome</keyword>
<reference evidence="1 2" key="1">
    <citation type="submission" date="2017-04" db="EMBL/GenBank/DDBJ databases">
        <authorList>
            <person name="Afonso C.L."/>
            <person name="Miller P.J."/>
            <person name="Scott M.A."/>
            <person name="Spackman E."/>
            <person name="Goraichik I."/>
            <person name="Dimitrov K.M."/>
            <person name="Suarez D.L."/>
            <person name="Swayne D.E."/>
        </authorList>
    </citation>
    <scope>NUCLEOTIDE SEQUENCE [LARGE SCALE GENOMIC DNA]</scope>
    <source>
        <strain evidence="1 2">DSM 43828</strain>
    </source>
</reference>
<organism evidence="1 2">
    <name type="scientific">Kibdelosporangium aridum</name>
    <dbReference type="NCBI Taxonomy" id="2030"/>
    <lineage>
        <taxon>Bacteria</taxon>
        <taxon>Bacillati</taxon>
        <taxon>Actinomycetota</taxon>
        <taxon>Actinomycetes</taxon>
        <taxon>Pseudonocardiales</taxon>
        <taxon>Pseudonocardiaceae</taxon>
        <taxon>Kibdelosporangium</taxon>
    </lineage>
</organism>
<proteinExistence type="predicted"/>
<name>A0A1Y5XZQ1_KIBAR</name>
<evidence type="ECO:0000313" key="2">
    <source>
        <dbReference type="Proteomes" id="UP000192674"/>
    </source>
</evidence>
<protein>
    <submittedName>
        <fullName evidence="1">Uncharacterized protein</fullName>
    </submittedName>
</protein>
<sequence>MVHLRRLRTRFTLSTGLLVVLGQWQCPVPESVNGVSGSATKAQS</sequence>
<dbReference type="EMBL" id="FWXV01000006">
    <property type="protein sequence ID" value="SMD20549.1"/>
    <property type="molecule type" value="Genomic_DNA"/>
</dbReference>
<evidence type="ECO:0000313" key="1">
    <source>
        <dbReference type="EMBL" id="SMD20549.1"/>
    </source>
</evidence>
<accession>A0A1Y5XZQ1</accession>